<dbReference type="Pfam" id="PF14317">
    <property type="entry name" value="YcxB"/>
    <property type="match status" value="1"/>
</dbReference>
<accession>A0A1M6BD56</accession>
<name>A0A1M6BD56_9FIRM</name>
<evidence type="ECO:0000256" key="1">
    <source>
        <dbReference type="SAM" id="Phobius"/>
    </source>
</evidence>
<dbReference type="Proteomes" id="UP000184442">
    <property type="component" value="Unassembled WGS sequence"/>
</dbReference>
<evidence type="ECO:0000313" key="3">
    <source>
        <dbReference type="EMBL" id="SHI46684.1"/>
    </source>
</evidence>
<keyword evidence="1" id="KW-1133">Transmembrane helix</keyword>
<dbReference type="RefSeq" id="WP_242944141.1">
    <property type="nucleotide sequence ID" value="NZ_FQZS01000003.1"/>
</dbReference>
<sequence>MEEPKIIVNTIMTKEDYRKFLYTATFRRSKLIIPMLCLISLIGSILINFRNNGINLIYTLLCWVFLLALSIIVVAFRVERKNAQRIKTDKTGAFDSVNTLKFYDDKIAMENEALKSTGELKYEQFYAVMESKDYFIFYLNVNQASLIRKKDIDNLKEFREFIVCKFRGKYKEI</sequence>
<evidence type="ECO:0000259" key="2">
    <source>
        <dbReference type="Pfam" id="PF14317"/>
    </source>
</evidence>
<dbReference type="InterPro" id="IPR025588">
    <property type="entry name" value="YcxB-like_C"/>
</dbReference>
<reference evidence="3 4" key="1">
    <citation type="submission" date="2016-11" db="EMBL/GenBank/DDBJ databases">
        <authorList>
            <person name="Jaros S."/>
            <person name="Januszkiewicz K."/>
            <person name="Wedrychowicz H."/>
        </authorList>
    </citation>
    <scope>NUCLEOTIDE SEQUENCE [LARGE SCALE GENOMIC DNA]</scope>
    <source>
        <strain evidence="3 4">DSM 19022</strain>
    </source>
</reference>
<feature type="transmembrane region" description="Helical" evidence="1">
    <location>
        <begin position="31"/>
        <end position="50"/>
    </location>
</feature>
<organism evidence="3 4">
    <name type="scientific">Lutispora thermophila DSM 19022</name>
    <dbReference type="NCBI Taxonomy" id="1122184"/>
    <lineage>
        <taxon>Bacteria</taxon>
        <taxon>Bacillati</taxon>
        <taxon>Bacillota</taxon>
        <taxon>Clostridia</taxon>
        <taxon>Lutisporales</taxon>
        <taxon>Lutisporaceae</taxon>
        <taxon>Lutispora</taxon>
    </lineage>
</organism>
<keyword evidence="1" id="KW-0472">Membrane</keyword>
<keyword evidence="1" id="KW-0812">Transmembrane</keyword>
<dbReference type="AlphaFoldDB" id="A0A1M6BD56"/>
<protein>
    <submittedName>
        <fullName evidence="3">YcxB-like protein</fullName>
    </submittedName>
</protein>
<gene>
    <name evidence="3" type="ORF">SAMN02745176_00403</name>
</gene>
<dbReference type="STRING" id="1122184.SAMN02745176_00403"/>
<proteinExistence type="predicted"/>
<evidence type="ECO:0000313" key="4">
    <source>
        <dbReference type="Proteomes" id="UP000184442"/>
    </source>
</evidence>
<feature type="domain" description="YcxB-like C-terminal" evidence="2">
    <location>
        <begin position="102"/>
        <end position="162"/>
    </location>
</feature>
<dbReference type="EMBL" id="FQZS01000003">
    <property type="protein sequence ID" value="SHI46684.1"/>
    <property type="molecule type" value="Genomic_DNA"/>
</dbReference>
<keyword evidence="4" id="KW-1185">Reference proteome</keyword>
<feature type="transmembrane region" description="Helical" evidence="1">
    <location>
        <begin position="56"/>
        <end position="78"/>
    </location>
</feature>